<gene>
    <name evidence="1" type="ORF">MtrDRAFT_AC154113g17v2</name>
</gene>
<protein>
    <submittedName>
        <fullName evidence="1">Uncharacterized protein</fullName>
    </submittedName>
</protein>
<reference evidence="1" key="2">
    <citation type="submission" date="2007-03" db="EMBL/GenBank/DDBJ databases">
        <authorList>
            <consortium name="The International Medicago Genome Annotation Group"/>
        </authorList>
    </citation>
    <scope>NUCLEOTIDE SEQUENCE</scope>
</reference>
<accession>A2Q306</accession>
<dbReference type="AlphaFoldDB" id="A2Q306"/>
<proteinExistence type="predicted"/>
<name>A2Q306_MEDTR</name>
<dbReference type="EMBL" id="AC154113">
    <property type="protein sequence ID" value="ABN08006.1"/>
    <property type="molecule type" value="Genomic_DNA"/>
</dbReference>
<sequence>MAIGLGFTFPSSPPIPIYLFVTSLIANVYEKLNLISYE</sequence>
<reference evidence="1" key="1">
    <citation type="submission" date="2004-12" db="EMBL/GenBank/DDBJ databases">
        <authorList>
            <person name="Town C.D."/>
        </authorList>
    </citation>
    <scope>NUCLEOTIDE SEQUENCE</scope>
</reference>
<evidence type="ECO:0000313" key="1">
    <source>
        <dbReference type="EMBL" id="ABN08006.1"/>
    </source>
</evidence>
<organism evidence="1">
    <name type="scientific">Medicago truncatula</name>
    <name type="common">Barrel medic</name>
    <name type="synonym">Medicago tribuloides</name>
    <dbReference type="NCBI Taxonomy" id="3880"/>
    <lineage>
        <taxon>Eukaryota</taxon>
        <taxon>Viridiplantae</taxon>
        <taxon>Streptophyta</taxon>
        <taxon>Embryophyta</taxon>
        <taxon>Tracheophyta</taxon>
        <taxon>Spermatophyta</taxon>
        <taxon>Magnoliopsida</taxon>
        <taxon>eudicotyledons</taxon>
        <taxon>Gunneridae</taxon>
        <taxon>Pentapetalae</taxon>
        <taxon>rosids</taxon>
        <taxon>fabids</taxon>
        <taxon>Fabales</taxon>
        <taxon>Fabaceae</taxon>
        <taxon>Papilionoideae</taxon>
        <taxon>50 kb inversion clade</taxon>
        <taxon>NPAAA clade</taxon>
        <taxon>Hologalegina</taxon>
        <taxon>IRL clade</taxon>
        <taxon>Trifolieae</taxon>
        <taxon>Medicago</taxon>
    </lineage>
</organism>